<organism evidence="3 4">
    <name type="scientific">Veronia nyctiphanis</name>
    <dbReference type="NCBI Taxonomy" id="1278244"/>
    <lineage>
        <taxon>Bacteria</taxon>
        <taxon>Pseudomonadati</taxon>
        <taxon>Pseudomonadota</taxon>
        <taxon>Gammaproteobacteria</taxon>
        <taxon>Vibrionales</taxon>
        <taxon>Vibrionaceae</taxon>
        <taxon>Veronia</taxon>
    </lineage>
</organism>
<dbReference type="Gene3D" id="3.30.360.10">
    <property type="entry name" value="Dihydrodipicolinate Reductase, domain 2"/>
    <property type="match status" value="1"/>
</dbReference>
<dbReference type="Proteomes" id="UP000290287">
    <property type="component" value="Unassembled WGS sequence"/>
</dbReference>
<dbReference type="AlphaFoldDB" id="A0A4Q0YPF4"/>
<dbReference type="PANTHER" id="PTHR43377:SF8">
    <property type="entry name" value="BLR3664 PROTEIN"/>
    <property type="match status" value="1"/>
</dbReference>
<feature type="domain" description="GFO/IDH/MocA-like oxidoreductase" evidence="2">
    <location>
        <begin position="133"/>
        <end position="269"/>
    </location>
</feature>
<dbReference type="InterPro" id="IPR051450">
    <property type="entry name" value="Gfo/Idh/MocA_Oxidoreductases"/>
</dbReference>
<dbReference type="Pfam" id="PF01408">
    <property type="entry name" value="GFO_IDH_MocA"/>
    <property type="match status" value="1"/>
</dbReference>
<sequence>MEMLNLAVVGAGLIGKSHIRLIKASDSCNLVAIVDPFEESKLLAEEHHVPHFSKLSDLISVLEVDGVILATPNSLHVEQAMACIEAGIPVLIEKPISHSVSEANTLVNLASRSEEIFNSILIGHHRMHSPIMQRTREVIDSGVLGDVVAVNGSALFYKPDEYFLAAKWRTQEGGGPILINLIHDIGNLRYMCGEITAVQAIASNRHRNFDVEDSVGITLAFENGAIGTFILSDTAGSGQSWEQTSQENKAYTTCKDEDCYHVAGTSGSLSVPTMRLKYYTEDRERSWWKPFESERVSLERDDPLRLQLQHFCNVIRKTEPPLVTVHDGLQNLRVTEAVVKAVKEGKTIYVDDIH</sequence>
<dbReference type="SUPFAM" id="SSF55347">
    <property type="entry name" value="Glyceraldehyde-3-phosphate dehydrogenase-like, C-terminal domain"/>
    <property type="match status" value="1"/>
</dbReference>
<dbReference type="InterPro" id="IPR000683">
    <property type="entry name" value="Gfo/Idh/MocA-like_OxRdtase_N"/>
</dbReference>
<evidence type="ECO:0000259" key="1">
    <source>
        <dbReference type="Pfam" id="PF01408"/>
    </source>
</evidence>
<dbReference type="InterPro" id="IPR036291">
    <property type="entry name" value="NAD(P)-bd_dom_sf"/>
</dbReference>
<reference evidence="3 4" key="1">
    <citation type="submission" date="2017-10" db="EMBL/GenBank/DDBJ databases">
        <title>Nyctiphanis sp. nov., isolated from the stomach of the euphausiid Nyctiphanes simplex (Hansen, 1911) in the Gulf of California.</title>
        <authorList>
            <person name="Gomez-Gil B."/>
            <person name="Aguilar-Mendez M."/>
            <person name="Lopez-Cortes A."/>
            <person name="Gomez-Gutierrez J."/>
            <person name="Roque A."/>
            <person name="Lang E."/>
            <person name="Gonzalez-Castillo A."/>
        </authorList>
    </citation>
    <scope>NUCLEOTIDE SEQUENCE [LARGE SCALE GENOMIC DNA]</scope>
    <source>
        <strain evidence="3 4">CAIM 600</strain>
    </source>
</reference>
<evidence type="ECO:0000259" key="2">
    <source>
        <dbReference type="Pfam" id="PF22725"/>
    </source>
</evidence>
<accession>A0A4Q0YPF4</accession>
<feature type="domain" description="Gfo/Idh/MocA-like oxidoreductase N-terminal" evidence="1">
    <location>
        <begin position="5"/>
        <end position="116"/>
    </location>
</feature>
<dbReference type="Gene3D" id="3.40.50.720">
    <property type="entry name" value="NAD(P)-binding Rossmann-like Domain"/>
    <property type="match status" value="1"/>
</dbReference>
<dbReference type="GO" id="GO:0000166">
    <property type="term" value="F:nucleotide binding"/>
    <property type="evidence" value="ECO:0007669"/>
    <property type="project" value="InterPro"/>
</dbReference>
<proteinExistence type="predicted"/>
<dbReference type="InterPro" id="IPR055170">
    <property type="entry name" value="GFO_IDH_MocA-like_dom"/>
</dbReference>
<protein>
    <submittedName>
        <fullName evidence="3">Oxidoreductase</fullName>
    </submittedName>
</protein>
<dbReference type="PANTHER" id="PTHR43377">
    <property type="entry name" value="BILIVERDIN REDUCTASE A"/>
    <property type="match status" value="1"/>
</dbReference>
<dbReference type="OrthoDB" id="9774191at2"/>
<evidence type="ECO:0000313" key="3">
    <source>
        <dbReference type="EMBL" id="RXJ72826.1"/>
    </source>
</evidence>
<dbReference type="RefSeq" id="WP_129122671.1">
    <property type="nucleotide sequence ID" value="NZ_PEIB01000015.1"/>
</dbReference>
<name>A0A4Q0YPF4_9GAMM</name>
<dbReference type="SUPFAM" id="SSF51735">
    <property type="entry name" value="NAD(P)-binding Rossmann-fold domains"/>
    <property type="match status" value="1"/>
</dbReference>
<keyword evidence="4" id="KW-1185">Reference proteome</keyword>
<gene>
    <name evidence="3" type="ORF">CS022_13290</name>
</gene>
<evidence type="ECO:0000313" key="4">
    <source>
        <dbReference type="Proteomes" id="UP000290287"/>
    </source>
</evidence>
<dbReference type="Pfam" id="PF22725">
    <property type="entry name" value="GFO_IDH_MocA_C3"/>
    <property type="match status" value="1"/>
</dbReference>
<dbReference type="EMBL" id="PEIB01000015">
    <property type="protein sequence ID" value="RXJ72826.1"/>
    <property type="molecule type" value="Genomic_DNA"/>
</dbReference>
<comment type="caution">
    <text evidence="3">The sequence shown here is derived from an EMBL/GenBank/DDBJ whole genome shotgun (WGS) entry which is preliminary data.</text>
</comment>